<feature type="domain" description="C2H2-type" evidence="8">
    <location>
        <begin position="27"/>
        <end position="54"/>
    </location>
</feature>
<evidence type="ECO:0000256" key="2">
    <source>
        <dbReference type="ARBA" id="ARBA00022723"/>
    </source>
</evidence>
<dbReference type="SMART" id="SM00355">
    <property type="entry name" value="ZnF_C2H2"/>
    <property type="match status" value="9"/>
</dbReference>
<evidence type="ECO:0000256" key="7">
    <source>
        <dbReference type="PROSITE-ProRule" id="PRU00042"/>
    </source>
</evidence>
<proteinExistence type="predicted"/>
<comment type="subcellular location">
    <subcellularLocation>
        <location evidence="1">Nucleus</location>
    </subcellularLocation>
</comment>
<dbReference type="PROSITE" id="PS00028">
    <property type="entry name" value="ZINC_FINGER_C2H2_1"/>
    <property type="match status" value="3"/>
</dbReference>
<evidence type="ECO:0000256" key="3">
    <source>
        <dbReference type="ARBA" id="ARBA00022737"/>
    </source>
</evidence>
<keyword evidence="2" id="KW-0479">Metal-binding</keyword>
<evidence type="ECO:0000313" key="10">
    <source>
        <dbReference type="Proteomes" id="UP000639338"/>
    </source>
</evidence>
<feature type="domain" description="C2H2-type" evidence="8">
    <location>
        <begin position="87"/>
        <end position="114"/>
    </location>
</feature>
<dbReference type="PROSITE" id="PS50157">
    <property type="entry name" value="ZINC_FINGER_C2H2_2"/>
    <property type="match status" value="7"/>
</dbReference>
<dbReference type="SUPFAM" id="SSF57667">
    <property type="entry name" value="beta-beta-alpha zinc fingers"/>
    <property type="match status" value="4"/>
</dbReference>
<dbReference type="Gene3D" id="3.30.160.60">
    <property type="entry name" value="Classic Zinc Finger"/>
    <property type="match status" value="4"/>
</dbReference>
<dbReference type="Proteomes" id="UP000639338">
    <property type="component" value="Unassembled WGS sequence"/>
</dbReference>
<keyword evidence="5" id="KW-0862">Zinc</keyword>
<name>A0A835CRM7_APHGI</name>
<dbReference type="Pfam" id="PF00096">
    <property type="entry name" value="zf-C2H2"/>
    <property type="match status" value="5"/>
</dbReference>
<evidence type="ECO:0000259" key="8">
    <source>
        <dbReference type="PROSITE" id="PS50157"/>
    </source>
</evidence>
<evidence type="ECO:0000256" key="6">
    <source>
        <dbReference type="ARBA" id="ARBA00023242"/>
    </source>
</evidence>
<comment type="caution">
    <text evidence="9">The sequence shown here is derived from an EMBL/GenBank/DDBJ whole genome shotgun (WGS) entry which is preliminary data.</text>
</comment>
<keyword evidence="6" id="KW-0539">Nucleus</keyword>
<feature type="domain" description="C2H2-type" evidence="8">
    <location>
        <begin position="115"/>
        <end position="143"/>
    </location>
</feature>
<evidence type="ECO:0000256" key="1">
    <source>
        <dbReference type="ARBA" id="ARBA00004123"/>
    </source>
</evidence>
<dbReference type="GO" id="GO:0005634">
    <property type="term" value="C:nucleus"/>
    <property type="evidence" value="ECO:0007669"/>
    <property type="project" value="UniProtKB-SubCell"/>
</dbReference>
<feature type="domain" description="C2H2-type" evidence="8">
    <location>
        <begin position="474"/>
        <end position="499"/>
    </location>
</feature>
<evidence type="ECO:0000313" key="9">
    <source>
        <dbReference type="EMBL" id="KAF7993004.1"/>
    </source>
</evidence>
<keyword evidence="3" id="KW-0677">Repeat</keyword>
<dbReference type="GO" id="GO:0000981">
    <property type="term" value="F:DNA-binding transcription factor activity, RNA polymerase II-specific"/>
    <property type="evidence" value="ECO:0007669"/>
    <property type="project" value="TreeGrafter"/>
</dbReference>
<dbReference type="EMBL" id="JACMRX010000003">
    <property type="protein sequence ID" value="KAF7993004.1"/>
    <property type="molecule type" value="Genomic_DNA"/>
</dbReference>
<dbReference type="GO" id="GO:0008270">
    <property type="term" value="F:zinc ion binding"/>
    <property type="evidence" value="ECO:0007669"/>
    <property type="project" value="UniProtKB-KW"/>
</dbReference>
<evidence type="ECO:0000256" key="5">
    <source>
        <dbReference type="ARBA" id="ARBA00022833"/>
    </source>
</evidence>
<feature type="domain" description="C2H2-type" evidence="8">
    <location>
        <begin position="56"/>
        <end position="79"/>
    </location>
</feature>
<evidence type="ECO:0000256" key="4">
    <source>
        <dbReference type="ARBA" id="ARBA00022771"/>
    </source>
</evidence>
<feature type="domain" description="C2H2-type" evidence="8">
    <location>
        <begin position="188"/>
        <end position="215"/>
    </location>
</feature>
<sequence>MTSIFFFFSGYMRRKPKDYHKRYCGVYRCDDCGKEYKWMPSLVRHKREGCGKAPQFTCSLCHQQFRRFSRLREHLMIFHGLIATDVYPCRQCGKIFNHKKTMWNHTRFCGKEKQHQCELCGKKFQQKHHLGKHLRTVHKFDQIQINLMTNKDRWIKKRTGPPKLLSISRKKPVKRIEMDPIISHHGRFVCSDCGKTYKNFTSLSRHSRLECQVLPHYACPLCDRQFRHKFVLTAHIDSCQRSIPFEENDLYELCSSDVNTDDDEETDDENFTLELEDDPDEVQKQKHYVGLEIIQNKKLKRKRSTPNSDKSNVCGQCQKSFTNFHNMKRHEKFYCPFSILQTNTGICIYCHGLFSSQSPVDFKNLYEGDGESSSWTEENNYENSILIKCENQKKNKNDGQINCIGCERNYARLDSLKRHQWKCDEYQKFLKNNPDVINSKKNPFACDKCQKSYIRRDSLLRHWRYACDNPEKTASCKICHKKFTYNFLLTKHMAVHEKK</sequence>
<dbReference type="PANTHER" id="PTHR24394:SF29">
    <property type="entry name" value="MYONEURIN"/>
    <property type="match status" value="1"/>
</dbReference>
<organism evidence="9 10">
    <name type="scientific">Aphidius gifuensis</name>
    <name type="common">Parasitoid wasp</name>
    <dbReference type="NCBI Taxonomy" id="684658"/>
    <lineage>
        <taxon>Eukaryota</taxon>
        <taxon>Metazoa</taxon>
        <taxon>Ecdysozoa</taxon>
        <taxon>Arthropoda</taxon>
        <taxon>Hexapoda</taxon>
        <taxon>Insecta</taxon>
        <taxon>Pterygota</taxon>
        <taxon>Neoptera</taxon>
        <taxon>Endopterygota</taxon>
        <taxon>Hymenoptera</taxon>
        <taxon>Apocrita</taxon>
        <taxon>Ichneumonoidea</taxon>
        <taxon>Braconidae</taxon>
        <taxon>Aphidiinae</taxon>
        <taxon>Aphidius</taxon>
    </lineage>
</organism>
<dbReference type="InterPro" id="IPR036236">
    <property type="entry name" value="Znf_C2H2_sf"/>
</dbReference>
<reference evidence="9 10" key="1">
    <citation type="submission" date="2020-08" db="EMBL/GenBank/DDBJ databases">
        <title>Aphidius gifuensis genome sequencing and assembly.</title>
        <authorList>
            <person name="Du Z."/>
        </authorList>
    </citation>
    <scope>NUCLEOTIDE SEQUENCE [LARGE SCALE GENOMIC DNA]</scope>
    <source>
        <strain evidence="9">YNYX2018</strain>
        <tissue evidence="9">Adults</tissue>
    </source>
</reference>
<dbReference type="InterPro" id="IPR013087">
    <property type="entry name" value="Znf_C2H2_type"/>
</dbReference>
<dbReference type="AlphaFoldDB" id="A0A835CRM7"/>
<keyword evidence="4 7" id="KW-0863">Zinc-finger</keyword>
<gene>
    <name evidence="9" type="ORF">HCN44_005785</name>
</gene>
<dbReference type="PANTHER" id="PTHR24394">
    <property type="entry name" value="ZINC FINGER PROTEIN"/>
    <property type="match status" value="1"/>
</dbReference>
<protein>
    <recommendedName>
        <fullName evidence="8">C2H2-type domain-containing protein</fullName>
    </recommendedName>
</protein>
<keyword evidence="10" id="KW-1185">Reference proteome</keyword>
<dbReference type="OrthoDB" id="10004641at2759"/>
<feature type="domain" description="C2H2-type" evidence="8">
    <location>
        <begin position="444"/>
        <end position="473"/>
    </location>
</feature>
<accession>A0A835CRM7</accession>